<proteinExistence type="predicted"/>
<feature type="non-terminal residue" evidence="2">
    <location>
        <position position="1"/>
    </location>
</feature>
<evidence type="ECO:0000313" key="2">
    <source>
        <dbReference type="EMBL" id="KAH9310672.1"/>
    </source>
</evidence>
<organism evidence="2 3">
    <name type="scientific">Taxus chinensis</name>
    <name type="common">Chinese yew</name>
    <name type="synonym">Taxus wallichiana var. chinensis</name>
    <dbReference type="NCBI Taxonomy" id="29808"/>
    <lineage>
        <taxon>Eukaryota</taxon>
        <taxon>Viridiplantae</taxon>
        <taxon>Streptophyta</taxon>
        <taxon>Embryophyta</taxon>
        <taxon>Tracheophyta</taxon>
        <taxon>Spermatophyta</taxon>
        <taxon>Pinopsida</taxon>
        <taxon>Pinidae</taxon>
        <taxon>Conifers II</taxon>
        <taxon>Cupressales</taxon>
        <taxon>Taxaceae</taxon>
        <taxon>Taxus</taxon>
    </lineage>
</organism>
<comment type="caution">
    <text evidence="2">The sequence shown here is derived from an EMBL/GenBank/DDBJ whole genome shotgun (WGS) entry which is preliminary data.</text>
</comment>
<feature type="region of interest" description="Disordered" evidence="1">
    <location>
        <begin position="46"/>
        <end position="70"/>
    </location>
</feature>
<evidence type="ECO:0000256" key="1">
    <source>
        <dbReference type="SAM" id="MobiDB-lite"/>
    </source>
</evidence>
<sequence length="274" mass="29954">SLEHSINLVREGEGPILHQGLLYLLFKFIASPVELTLFPPKHGWPRHTPTSSPIPSPTSLPSSSHCHRRQVSSDSDSDIAIMGSSFMGFAPLVSLVRPPPSPGKTCLADPVAFVVLTASSPASSLELRLSDTLLGLAQLYPDSPNYGLIGLDVEFKEEALNFQWSPDNIIMEDRDTSPQDVQMDVVPNWKDVASGNTTKVNIEIAANTENHPEDHHVELVTSILAKLQRSFSVLKAWEIVTENTRAAITKDYSELLTLADQLANELGSIQAKNI</sequence>
<dbReference type="Proteomes" id="UP000824469">
    <property type="component" value="Unassembled WGS sequence"/>
</dbReference>
<evidence type="ECO:0000313" key="3">
    <source>
        <dbReference type="Proteomes" id="UP000824469"/>
    </source>
</evidence>
<feature type="non-terminal residue" evidence="2">
    <location>
        <position position="274"/>
    </location>
</feature>
<name>A0AA38L7S8_TAXCH</name>
<reference evidence="2 3" key="1">
    <citation type="journal article" date="2021" name="Nat. Plants">
        <title>The Taxus genome provides insights into paclitaxel biosynthesis.</title>
        <authorList>
            <person name="Xiong X."/>
            <person name="Gou J."/>
            <person name="Liao Q."/>
            <person name="Li Y."/>
            <person name="Zhou Q."/>
            <person name="Bi G."/>
            <person name="Li C."/>
            <person name="Du R."/>
            <person name="Wang X."/>
            <person name="Sun T."/>
            <person name="Guo L."/>
            <person name="Liang H."/>
            <person name="Lu P."/>
            <person name="Wu Y."/>
            <person name="Zhang Z."/>
            <person name="Ro D.K."/>
            <person name="Shang Y."/>
            <person name="Huang S."/>
            <person name="Yan J."/>
        </authorList>
    </citation>
    <scope>NUCLEOTIDE SEQUENCE [LARGE SCALE GENOMIC DNA]</scope>
    <source>
        <strain evidence="2">Ta-2019</strain>
    </source>
</reference>
<gene>
    <name evidence="2" type="ORF">KI387_025707</name>
</gene>
<accession>A0AA38L7S8</accession>
<dbReference type="AlphaFoldDB" id="A0AA38L7S8"/>
<protein>
    <submittedName>
        <fullName evidence="2">Uncharacterized protein</fullName>
    </submittedName>
</protein>
<keyword evidence="3" id="KW-1185">Reference proteome</keyword>
<dbReference type="EMBL" id="JAHRHJ020000006">
    <property type="protein sequence ID" value="KAH9310672.1"/>
    <property type="molecule type" value="Genomic_DNA"/>
</dbReference>